<dbReference type="Pfam" id="PF04402">
    <property type="entry name" value="SIMPL"/>
    <property type="match status" value="1"/>
</dbReference>
<name>F8A5D1_CELGA</name>
<dbReference type="EMBL" id="CP002665">
    <property type="protein sequence ID" value="AEI10948.1"/>
    <property type="molecule type" value="Genomic_DNA"/>
</dbReference>
<dbReference type="RefSeq" id="WP_013882473.1">
    <property type="nucleotide sequence ID" value="NC_015671.1"/>
</dbReference>
<dbReference type="GO" id="GO:0006974">
    <property type="term" value="P:DNA damage response"/>
    <property type="evidence" value="ECO:0007669"/>
    <property type="project" value="TreeGrafter"/>
</dbReference>
<dbReference type="STRING" id="593907.Celgi_0426"/>
<dbReference type="Gene3D" id="3.30.70.2970">
    <property type="entry name" value="Protein of unknown function (DUF541), domain 2"/>
    <property type="match status" value="1"/>
</dbReference>
<organism evidence="1 2">
    <name type="scientific">Cellulomonas gilvus (strain ATCC 13127 / NRRL B-14078)</name>
    <name type="common">Cellvibrio gilvus</name>
    <dbReference type="NCBI Taxonomy" id="593907"/>
    <lineage>
        <taxon>Bacteria</taxon>
        <taxon>Bacillati</taxon>
        <taxon>Actinomycetota</taxon>
        <taxon>Actinomycetes</taxon>
        <taxon>Micrococcales</taxon>
        <taxon>Cellulomonadaceae</taxon>
        <taxon>Cellulomonas</taxon>
    </lineage>
</organism>
<dbReference type="AlphaFoldDB" id="F8A5D1"/>
<reference evidence="2" key="1">
    <citation type="submission" date="2011-04" db="EMBL/GenBank/DDBJ databases">
        <title>Complete sequence of Cellvibrio gilvus ATCC 13127.</title>
        <authorList>
            <person name="Lucas S."/>
            <person name="Han J."/>
            <person name="Lapidus A."/>
            <person name="Cheng J.-F."/>
            <person name="Goodwin L."/>
            <person name="Pitluck S."/>
            <person name="Peters L."/>
            <person name="Munk A."/>
            <person name="Detter J.C."/>
            <person name="Han C."/>
            <person name="Tapia R."/>
            <person name="Land M."/>
            <person name="Hauser L."/>
            <person name="Kyrpides N."/>
            <person name="Ivanova N."/>
            <person name="Ovchinnikova G."/>
            <person name="Pagani I."/>
            <person name="Mead D."/>
            <person name="Brumm P."/>
            <person name="Woyke T."/>
        </authorList>
    </citation>
    <scope>NUCLEOTIDE SEQUENCE [LARGE SCALE GENOMIC DNA]</scope>
    <source>
        <strain evidence="2">ATCC 13127 / NRRL B-14078</strain>
    </source>
</reference>
<evidence type="ECO:0000313" key="1">
    <source>
        <dbReference type="EMBL" id="AEI10948.1"/>
    </source>
</evidence>
<dbReference type="InterPro" id="IPR052022">
    <property type="entry name" value="26kDa_periplasmic_antigen"/>
</dbReference>
<proteinExistence type="predicted"/>
<evidence type="ECO:0000313" key="2">
    <source>
        <dbReference type="Proteomes" id="UP000000485"/>
    </source>
</evidence>
<dbReference type="KEGG" id="cga:Celgi_0426"/>
<keyword evidence="2" id="KW-1185">Reference proteome</keyword>
<dbReference type="Proteomes" id="UP000000485">
    <property type="component" value="Chromosome"/>
</dbReference>
<accession>F8A5D1</accession>
<dbReference type="OrthoDB" id="3724496at2"/>
<dbReference type="PANTHER" id="PTHR34387">
    <property type="entry name" value="SLR1258 PROTEIN"/>
    <property type="match status" value="1"/>
</dbReference>
<sequence length="223" mass="24136">MQETVVTVEGRFTHHHPAERGTVTLAVGFEGPGRDDVVRRTTQAHARLVEQVRALHDPSAGPVTWWSSQRLSVWGQRPWNNQGKQLAMVHHASVQLEVKFSDLARLADWVEQVAALDGVTVHGVRWALTDLTRRRLVVDARERAVADAVARARVYAGALGLSDVRAVALAEPGMLGDQSRPVPAEAGIAMTRGAAKEADGGGLELKPEDITVESTVHARFAAS</sequence>
<dbReference type="PANTHER" id="PTHR34387:SF2">
    <property type="entry name" value="SLR1258 PROTEIN"/>
    <property type="match status" value="1"/>
</dbReference>
<dbReference type="InterPro" id="IPR007497">
    <property type="entry name" value="SIMPL/DUF541"/>
</dbReference>
<protein>
    <recommendedName>
        <fullName evidence="3">SIMPL domain-containing protein</fullName>
    </recommendedName>
</protein>
<dbReference type="eggNOG" id="COG2968">
    <property type="taxonomic scope" value="Bacteria"/>
</dbReference>
<evidence type="ECO:0008006" key="3">
    <source>
        <dbReference type="Google" id="ProtNLM"/>
    </source>
</evidence>
<dbReference type="HOGENOM" id="CLU_075628_2_0_11"/>
<gene>
    <name evidence="1" type="ordered locus">Celgi_0426</name>
</gene>
<dbReference type="Gene3D" id="3.30.110.170">
    <property type="entry name" value="Protein of unknown function (DUF541), domain 1"/>
    <property type="match status" value="1"/>
</dbReference>